<dbReference type="PROSITE" id="PS00122">
    <property type="entry name" value="CARBOXYLESTERASE_B_1"/>
    <property type="match status" value="1"/>
</dbReference>
<dbReference type="Gene3D" id="3.40.50.1820">
    <property type="entry name" value="alpha/beta hydrolase"/>
    <property type="match status" value="1"/>
</dbReference>
<reference evidence="6 7" key="1">
    <citation type="submission" date="2023-08" db="EMBL/GenBank/DDBJ databases">
        <title>Black Yeasts Isolated from many extreme environments.</title>
        <authorList>
            <person name="Coleine C."/>
            <person name="Stajich J.E."/>
            <person name="Selbmann L."/>
        </authorList>
    </citation>
    <scope>NUCLEOTIDE SEQUENCE [LARGE SCALE GENOMIC DNA]</scope>
    <source>
        <strain evidence="6 7">CCFEE 6328</strain>
    </source>
</reference>
<keyword evidence="4" id="KW-0812">Transmembrane</keyword>
<dbReference type="EMBL" id="JAVRRF010000009">
    <property type="protein sequence ID" value="KAK5061888.1"/>
    <property type="molecule type" value="Genomic_DNA"/>
</dbReference>
<gene>
    <name evidence="6" type="ORF">LTR69_005072</name>
</gene>
<dbReference type="PROSITE" id="PS00941">
    <property type="entry name" value="CARBOXYLESTERASE_B_2"/>
    <property type="match status" value="1"/>
</dbReference>
<evidence type="ECO:0000256" key="4">
    <source>
        <dbReference type="SAM" id="Phobius"/>
    </source>
</evidence>
<comment type="similarity">
    <text evidence="1 3">Belongs to the type-B carboxylesterase/lipase family.</text>
</comment>
<dbReference type="InterPro" id="IPR029058">
    <property type="entry name" value="AB_hydrolase_fold"/>
</dbReference>
<dbReference type="InterPro" id="IPR002018">
    <property type="entry name" value="CarbesteraseB"/>
</dbReference>
<dbReference type="PANTHER" id="PTHR11559">
    <property type="entry name" value="CARBOXYLESTERASE"/>
    <property type="match status" value="1"/>
</dbReference>
<evidence type="ECO:0000256" key="1">
    <source>
        <dbReference type="ARBA" id="ARBA00005964"/>
    </source>
</evidence>
<accession>A0ABR0JD63</accession>
<feature type="transmembrane region" description="Helical" evidence="4">
    <location>
        <begin position="28"/>
        <end position="47"/>
    </location>
</feature>
<dbReference type="InterPro" id="IPR019819">
    <property type="entry name" value="Carboxylesterase_B_CS"/>
</dbReference>
<proteinExistence type="inferred from homology"/>
<evidence type="ECO:0000313" key="7">
    <source>
        <dbReference type="Proteomes" id="UP001345691"/>
    </source>
</evidence>
<dbReference type="SUPFAM" id="SSF53474">
    <property type="entry name" value="alpha/beta-Hydrolases"/>
    <property type="match status" value="1"/>
</dbReference>
<evidence type="ECO:0000256" key="2">
    <source>
        <dbReference type="ARBA" id="ARBA00022801"/>
    </source>
</evidence>
<protein>
    <recommendedName>
        <fullName evidence="3">Carboxylic ester hydrolase</fullName>
        <ecNumber evidence="3">3.1.1.-</ecNumber>
    </recommendedName>
</protein>
<sequence length="602" mass="65458">MRGEGDRDQKKLTTAADEEGVSFILKMFTWRSLFFFLGAAAVVQALVTSGKSPVVDLDYAIHQATVNETGAYYNFSNIRYGDVITGATRFKAPQSPSSVNRTLNNGQTATRCPQSHPFWQYDGTKVAQGVPASQLQPTQFNISEIPPINAEETEDCLFLDVLVPSKIFNSKAQDDSWTRKRSTSTQDGAPVLVWMDGGGFAAGYKHEQPPAGLVARSQLNDGEGFIYVAMNYRLGLFGFLPANITGAGDSNVGLLDQRLALEWVQKYIHLFGGDPSRVTIMGESAGGGAVLHQITAFGGAGSVPFQQAILQSPGFQPNANPGFQQSLIEYALTNASVLTSKPVSSIEDLRSLSFAELALVNSVIVGQSPYGLYTFGPVVDGTFVPDMPGKLIAEGRFATSLNAIMMGTNFNEGVLFDSPFLTDDADYRYNIRRFFPKASDAIVNYIATSLYPNDLSGKYNYTTQTLRAAETTAEGCFLCNTRYLSQALPNIVSKNIFKYLFAVPPAIHADDLGYSFYNGNGSLTWEGYVVNEKVALTLQDYISSFVITGSPNNGPERSGNPWFPAYGTNASVLTMNVTGLGALTVDPQANSRCDWWQKTLYT</sequence>
<evidence type="ECO:0000313" key="6">
    <source>
        <dbReference type="EMBL" id="KAK5061888.1"/>
    </source>
</evidence>
<name>A0ABR0JD63_9EURO</name>
<dbReference type="EC" id="3.1.1.-" evidence="3"/>
<keyword evidence="2 3" id="KW-0378">Hydrolase</keyword>
<dbReference type="Pfam" id="PF00135">
    <property type="entry name" value="COesterase"/>
    <property type="match status" value="1"/>
</dbReference>
<dbReference type="InterPro" id="IPR019826">
    <property type="entry name" value="Carboxylesterase_B_AS"/>
</dbReference>
<keyword evidence="4" id="KW-0472">Membrane</keyword>
<evidence type="ECO:0000256" key="3">
    <source>
        <dbReference type="RuleBase" id="RU361235"/>
    </source>
</evidence>
<feature type="domain" description="Carboxylesterase type B" evidence="5">
    <location>
        <begin position="66"/>
        <end position="576"/>
    </location>
</feature>
<organism evidence="6 7">
    <name type="scientific">Exophiala sideris</name>
    <dbReference type="NCBI Taxonomy" id="1016849"/>
    <lineage>
        <taxon>Eukaryota</taxon>
        <taxon>Fungi</taxon>
        <taxon>Dikarya</taxon>
        <taxon>Ascomycota</taxon>
        <taxon>Pezizomycotina</taxon>
        <taxon>Eurotiomycetes</taxon>
        <taxon>Chaetothyriomycetidae</taxon>
        <taxon>Chaetothyriales</taxon>
        <taxon>Herpotrichiellaceae</taxon>
        <taxon>Exophiala</taxon>
    </lineage>
</organism>
<keyword evidence="7" id="KW-1185">Reference proteome</keyword>
<keyword evidence="4" id="KW-1133">Transmembrane helix</keyword>
<comment type="caution">
    <text evidence="6">The sequence shown here is derived from an EMBL/GenBank/DDBJ whole genome shotgun (WGS) entry which is preliminary data.</text>
</comment>
<evidence type="ECO:0000259" key="5">
    <source>
        <dbReference type="Pfam" id="PF00135"/>
    </source>
</evidence>
<dbReference type="Proteomes" id="UP001345691">
    <property type="component" value="Unassembled WGS sequence"/>
</dbReference>
<dbReference type="InterPro" id="IPR050309">
    <property type="entry name" value="Type-B_Carboxylest/Lipase"/>
</dbReference>